<organism evidence="2 3">
    <name type="scientific">Endosaccharibacter trunci</name>
    <dbReference type="NCBI Taxonomy" id="2812733"/>
    <lineage>
        <taxon>Bacteria</taxon>
        <taxon>Pseudomonadati</taxon>
        <taxon>Pseudomonadota</taxon>
        <taxon>Alphaproteobacteria</taxon>
        <taxon>Acetobacterales</taxon>
        <taxon>Acetobacteraceae</taxon>
        <taxon>Endosaccharibacter</taxon>
    </lineage>
</organism>
<gene>
    <name evidence="2" type="ORF">NFI95_10680</name>
</gene>
<feature type="compositionally biased region" description="Basic and acidic residues" evidence="1">
    <location>
        <begin position="41"/>
        <end position="59"/>
    </location>
</feature>
<reference evidence="2 3" key="1">
    <citation type="submission" date="2022-06" db="EMBL/GenBank/DDBJ databases">
        <title>Endosaccharibacter gen. nov., sp. nov., endophytic bacteria isolated from sugarcane.</title>
        <authorList>
            <person name="Pitiwittayakul N."/>
            <person name="Yukphan P."/>
            <person name="Charoenyingcharoen P."/>
            <person name="Tanasupawat S."/>
        </authorList>
    </citation>
    <scope>NUCLEOTIDE SEQUENCE [LARGE SCALE GENOMIC DNA]</scope>
    <source>
        <strain evidence="2 3">KSS8</strain>
    </source>
</reference>
<dbReference type="EMBL" id="JAMSKV010000008">
    <property type="protein sequence ID" value="MCQ8278913.1"/>
    <property type="molecule type" value="Genomic_DNA"/>
</dbReference>
<evidence type="ECO:0000313" key="2">
    <source>
        <dbReference type="EMBL" id="MCQ8278913.1"/>
    </source>
</evidence>
<comment type="caution">
    <text evidence="2">The sequence shown here is derived from an EMBL/GenBank/DDBJ whole genome shotgun (WGS) entry which is preliminary data.</text>
</comment>
<dbReference type="Proteomes" id="UP001524587">
    <property type="component" value="Unassembled WGS sequence"/>
</dbReference>
<evidence type="ECO:0008006" key="4">
    <source>
        <dbReference type="Google" id="ProtNLM"/>
    </source>
</evidence>
<proteinExistence type="predicted"/>
<evidence type="ECO:0000313" key="3">
    <source>
        <dbReference type="Proteomes" id="UP001524587"/>
    </source>
</evidence>
<protein>
    <recommendedName>
        <fullName evidence="4">Transposase</fullName>
    </recommendedName>
</protein>
<keyword evidence="3" id="KW-1185">Reference proteome</keyword>
<name>A0ABT1WAR6_9PROT</name>
<sequence>MSDPDWLSDEAWAALEPHMPKNRPGAPRVNARPAIARARAVGRDHPFKKTNDEETKRALPVELPDGCPT</sequence>
<feature type="region of interest" description="Disordered" evidence="1">
    <location>
        <begin position="39"/>
        <end position="69"/>
    </location>
</feature>
<evidence type="ECO:0000256" key="1">
    <source>
        <dbReference type="SAM" id="MobiDB-lite"/>
    </source>
</evidence>
<accession>A0ABT1WAR6</accession>
<dbReference type="RefSeq" id="WP_422864392.1">
    <property type="nucleotide sequence ID" value="NZ_JAMSKV010000008.1"/>
</dbReference>